<evidence type="ECO:0000256" key="6">
    <source>
        <dbReference type="ARBA" id="ARBA00023141"/>
    </source>
</evidence>
<dbReference type="GO" id="GO:0005829">
    <property type="term" value="C:cytosol"/>
    <property type="evidence" value="ECO:0007669"/>
    <property type="project" value="TreeGrafter"/>
</dbReference>
<dbReference type="HAMAP" id="MF_00109">
    <property type="entry name" value="Shikimate_kinase"/>
    <property type="match status" value="1"/>
</dbReference>
<name>A0A382IGA5_9ZZZZ</name>
<dbReference type="InterPro" id="IPR031322">
    <property type="entry name" value="Shikimate/glucono_kinase"/>
</dbReference>
<dbReference type="PRINTS" id="PR01100">
    <property type="entry name" value="SHIKIMTKNASE"/>
</dbReference>
<keyword evidence="6" id="KW-0057">Aromatic amino acid biosynthesis</keyword>
<evidence type="ECO:0000256" key="2">
    <source>
        <dbReference type="ARBA" id="ARBA00022679"/>
    </source>
</evidence>
<evidence type="ECO:0000256" key="1">
    <source>
        <dbReference type="ARBA" id="ARBA00022605"/>
    </source>
</evidence>
<keyword evidence="1" id="KW-0028">Amino-acid biosynthesis</keyword>
<evidence type="ECO:0000313" key="7">
    <source>
        <dbReference type="EMBL" id="SVB98744.1"/>
    </source>
</evidence>
<sequence>MAGKLNIYLIGLSGTGKTRSGQLVAESLGWPFVEMDGVIEDRSGKTIPDIFKDNGEEYFRDLESQILEEVAKRGGRIVSTGGGLPIRSQNRKTMNSTGLVIRLTATPQTLHKRLTVSAKRRGRSVRPLLGNDAPIKKIENMMIAREKAYSSANITLDTENKSHQQVAKMIIEAWRNNERA</sequence>
<evidence type="ECO:0008006" key="8">
    <source>
        <dbReference type="Google" id="ProtNLM"/>
    </source>
</evidence>
<proteinExistence type="inferred from homology"/>
<dbReference type="InterPro" id="IPR027417">
    <property type="entry name" value="P-loop_NTPase"/>
</dbReference>
<dbReference type="GO" id="GO:0008652">
    <property type="term" value="P:amino acid biosynthetic process"/>
    <property type="evidence" value="ECO:0007669"/>
    <property type="project" value="UniProtKB-KW"/>
</dbReference>
<dbReference type="GO" id="GO:0009073">
    <property type="term" value="P:aromatic amino acid family biosynthetic process"/>
    <property type="evidence" value="ECO:0007669"/>
    <property type="project" value="UniProtKB-KW"/>
</dbReference>
<dbReference type="GO" id="GO:0005524">
    <property type="term" value="F:ATP binding"/>
    <property type="evidence" value="ECO:0007669"/>
    <property type="project" value="UniProtKB-KW"/>
</dbReference>
<accession>A0A382IGA5</accession>
<dbReference type="Gene3D" id="3.40.50.300">
    <property type="entry name" value="P-loop containing nucleotide triphosphate hydrolases"/>
    <property type="match status" value="1"/>
</dbReference>
<protein>
    <recommendedName>
        <fullName evidence="8">Shikimate kinase</fullName>
    </recommendedName>
</protein>
<evidence type="ECO:0000256" key="3">
    <source>
        <dbReference type="ARBA" id="ARBA00022741"/>
    </source>
</evidence>
<reference evidence="7" key="1">
    <citation type="submission" date="2018-05" db="EMBL/GenBank/DDBJ databases">
        <authorList>
            <person name="Lanie J.A."/>
            <person name="Ng W.-L."/>
            <person name="Kazmierczak K.M."/>
            <person name="Andrzejewski T.M."/>
            <person name="Davidsen T.M."/>
            <person name="Wayne K.J."/>
            <person name="Tettelin H."/>
            <person name="Glass J.I."/>
            <person name="Rusch D."/>
            <person name="Podicherti R."/>
            <person name="Tsui H.-C.T."/>
            <person name="Winkler M.E."/>
        </authorList>
    </citation>
    <scope>NUCLEOTIDE SEQUENCE</scope>
</reference>
<gene>
    <name evidence="7" type="ORF">METZ01_LOCUS251598</name>
</gene>
<dbReference type="Pfam" id="PF01202">
    <property type="entry name" value="SKI"/>
    <property type="match status" value="1"/>
</dbReference>
<evidence type="ECO:0000256" key="5">
    <source>
        <dbReference type="ARBA" id="ARBA00022840"/>
    </source>
</evidence>
<dbReference type="GO" id="GO:0004765">
    <property type="term" value="F:shikimate kinase activity"/>
    <property type="evidence" value="ECO:0007669"/>
    <property type="project" value="TreeGrafter"/>
</dbReference>
<dbReference type="AlphaFoldDB" id="A0A382IGA5"/>
<dbReference type="PANTHER" id="PTHR21087">
    <property type="entry name" value="SHIKIMATE KINASE"/>
    <property type="match status" value="1"/>
</dbReference>
<evidence type="ECO:0000256" key="4">
    <source>
        <dbReference type="ARBA" id="ARBA00022777"/>
    </source>
</evidence>
<dbReference type="EMBL" id="UINC01067253">
    <property type="protein sequence ID" value="SVB98744.1"/>
    <property type="molecule type" value="Genomic_DNA"/>
</dbReference>
<dbReference type="PANTHER" id="PTHR21087:SF16">
    <property type="entry name" value="SHIKIMATE KINASE 1, CHLOROPLASTIC"/>
    <property type="match status" value="1"/>
</dbReference>
<keyword evidence="2" id="KW-0808">Transferase</keyword>
<keyword evidence="5" id="KW-0067">ATP-binding</keyword>
<organism evidence="7">
    <name type="scientific">marine metagenome</name>
    <dbReference type="NCBI Taxonomy" id="408172"/>
    <lineage>
        <taxon>unclassified sequences</taxon>
        <taxon>metagenomes</taxon>
        <taxon>ecological metagenomes</taxon>
    </lineage>
</organism>
<dbReference type="SUPFAM" id="SSF52540">
    <property type="entry name" value="P-loop containing nucleoside triphosphate hydrolases"/>
    <property type="match status" value="1"/>
</dbReference>
<dbReference type="InterPro" id="IPR000623">
    <property type="entry name" value="Shikimate_kinase/TSH1"/>
</dbReference>
<dbReference type="CDD" id="cd00464">
    <property type="entry name" value="SK"/>
    <property type="match status" value="1"/>
</dbReference>
<keyword evidence="4" id="KW-0418">Kinase</keyword>
<keyword evidence="3" id="KW-0547">Nucleotide-binding</keyword>